<name>C4FM69_9AQUI</name>
<dbReference type="GO" id="GO:0008897">
    <property type="term" value="F:holo-[acyl-carrier-protein] synthase activity"/>
    <property type="evidence" value="ECO:0007669"/>
    <property type="project" value="UniProtKB-UniRule"/>
</dbReference>
<evidence type="ECO:0000256" key="7">
    <source>
        <dbReference type="ARBA" id="ARBA00023160"/>
    </source>
</evidence>
<evidence type="ECO:0000256" key="5">
    <source>
        <dbReference type="ARBA" id="ARBA00022842"/>
    </source>
</evidence>
<dbReference type="Proteomes" id="UP000005540">
    <property type="component" value="Unassembled WGS sequence"/>
</dbReference>
<evidence type="ECO:0000313" key="11">
    <source>
        <dbReference type="Proteomes" id="UP000005540"/>
    </source>
</evidence>
<keyword evidence="1 8" id="KW-0444">Lipid biosynthesis</keyword>
<comment type="catalytic activity">
    <reaction evidence="8">
        <text>apo-[ACP] + CoA = holo-[ACP] + adenosine 3',5'-bisphosphate + H(+)</text>
        <dbReference type="Rhea" id="RHEA:12068"/>
        <dbReference type="Rhea" id="RHEA-COMP:9685"/>
        <dbReference type="Rhea" id="RHEA-COMP:9690"/>
        <dbReference type="ChEBI" id="CHEBI:15378"/>
        <dbReference type="ChEBI" id="CHEBI:29999"/>
        <dbReference type="ChEBI" id="CHEBI:57287"/>
        <dbReference type="ChEBI" id="CHEBI:58343"/>
        <dbReference type="ChEBI" id="CHEBI:64479"/>
        <dbReference type="EC" id="2.7.8.7"/>
    </reaction>
</comment>
<feature type="binding site" evidence="8">
    <location>
        <position position="8"/>
    </location>
    <ligand>
        <name>Mg(2+)</name>
        <dbReference type="ChEBI" id="CHEBI:18420"/>
    </ligand>
</feature>
<accession>C4FM69</accession>
<sequence>MEIYIGTDIVENKRIQQAYEKYKDKFLTRIYTQKEIEYCFSRKEYIQCLSARFAAKEATIKAYYQAFKEILTFKQIEILGHKNQPAEILLHNIENHRNFKIKLSISHEKKYSIATVIIYTA</sequence>
<evidence type="ECO:0000313" key="10">
    <source>
        <dbReference type="EMBL" id="EEP59829.1"/>
    </source>
</evidence>
<feature type="binding site" evidence="8">
    <location>
        <position position="57"/>
    </location>
    <ligand>
        <name>Mg(2+)</name>
        <dbReference type="ChEBI" id="CHEBI:18420"/>
    </ligand>
</feature>
<feature type="domain" description="4'-phosphopantetheinyl transferase" evidence="9">
    <location>
        <begin position="5"/>
        <end position="115"/>
    </location>
</feature>
<dbReference type="EC" id="2.7.8.7" evidence="8"/>
<reference evidence="10 11" key="1">
    <citation type="submission" date="2009-04" db="EMBL/GenBank/DDBJ databases">
        <authorList>
            <person name="Reysenbach A.-L."/>
            <person name="Heidelberg J.F."/>
            <person name="Nelson W.C."/>
        </authorList>
    </citation>
    <scope>NUCLEOTIDE SEQUENCE [LARGE SCALE GENOMIC DNA]</scope>
    <source>
        <strain evidence="10 11">SS-5</strain>
    </source>
</reference>
<dbReference type="EMBL" id="ABZS01000214">
    <property type="protein sequence ID" value="EEP59829.1"/>
    <property type="molecule type" value="Genomic_DNA"/>
</dbReference>
<organism evidence="10 11">
    <name type="scientific">Sulfurihydrogenibium yellowstonense SS-5</name>
    <dbReference type="NCBI Taxonomy" id="432331"/>
    <lineage>
        <taxon>Bacteria</taxon>
        <taxon>Pseudomonadati</taxon>
        <taxon>Aquificota</taxon>
        <taxon>Aquificia</taxon>
        <taxon>Aquificales</taxon>
        <taxon>Hydrogenothermaceae</taxon>
        <taxon>Sulfurihydrogenibium</taxon>
    </lineage>
</organism>
<keyword evidence="5 8" id="KW-0460">Magnesium</keyword>
<evidence type="ECO:0000256" key="1">
    <source>
        <dbReference type="ARBA" id="ARBA00022516"/>
    </source>
</evidence>
<dbReference type="Pfam" id="PF01648">
    <property type="entry name" value="ACPS"/>
    <property type="match status" value="1"/>
</dbReference>
<keyword evidence="8" id="KW-0963">Cytoplasm</keyword>
<dbReference type="SUPFAM" id="SSF56214">
    <property type="entry name" value="4'-phosphopantetheinyl transferase"/>
    <property type="match status" value="1"/>
</dbReference>
<keyword evidence="6 8" id="KW-0443">Lipid metabolism</keyword>
<proteinExistence type="inferred from homology"/>
<dbReference type="InterPro" id="IPR008278">
    <property type="entry name" value="4-PPantetheinyl_Trfase_dom"/>
</dbReference>
<dbReference type="NCBIfam" id="TIGR00556">
    <property type="entry name" value="pantethn_trn"/>
    <property type="match status" value="1"/>
</dbReference>
<evidence type="ECO:0000259" key="9">
    <source>
        <dbReference type="Pfam" id="PF01648"/>
    </source>
</evidence>
<dbReference type="NCBIfam" id="TIGR00516">
    <property type="entry name" value="acpS"/>
    <property type="match status" value="1"/>
</dbReference>
<gene>
    <name evidence="8 10" type="primary">acpS</name>
    <name evidence="10" type="ORF">SULYE_1673</name>
</gene>
<dbReference type="Gene3D" id="3.90.470.20">
    <property type="entry name" value="4'-phosphopantetheinyl transferase domain"/>
    <property type="match status" value="1"/>
</dbReference>
<evidence type="ECO:0000256" key="3">
    <source>
        <dbReference type="ARBA" id="ARBA00022723"/>
    </source>
</evidence>
<dbReference type="GO" id="GO:0006633">
    <property type="term" value="P:fatty acid biosynthetic process"/>
    <property type="evidence" value="ECO:0007669"/>
    <property type="project" value="UniProtKB-UniRule"/>
</dbReference>
<dbReference type="InterPro" id="IPR037143">
    <property type="entry name" value="4-PPantetheinyl_Trfase_dom_sf"/>
</dbReference>
<comment type="cofactor">
    <cofactor evidence="8">
        <name>Mg(2+)</name>
        <dbReference type="ChEBI" id="CHEBI:18420"/>
    </cofactor>
</comment>
<evidence type="ECO:0000256" key="8">
    <source>
        <dbReference type="HAMAP-Rule" id="MF_00101"/>
    </source>
</evidence>
<comment type="caution">
    <text evidence="10">The sequence shown here is derived from an EMBL/GenBank/DDBJ whole genome shotgun (WGS) entry which is preliminary data.</text>
</comment>
<evidence type="ECO:0000256" key="4">
    <source>
        <dbReference type="ARBA" id="ARBA00022832"/>
    </source>
</evidence>
<keyword evidence="3 8" id="KW-0479">Metal-binding</keyword>
<dbReference type="GO" id="GO:0000287">
    <property type="term" value="F:magnesium ion binding"/>
    <property type="evidence" value="ECO:0007669"/>
    <property type="project" value="UniProtKB-UniRule"/>
</dbReference>
<dbReference type="GO" id="GO:0005737">
    <property type="term" value="C:cytoplasm"/>
    <property type="evidence" value="ECO:0007669"/>
    <property type="project" value="UniProtKB-SubCell"/>
</dbReference>
<comment type="function">
    <text evidence="8">Transfers the 4'-phosphopantetheine moiety from coenzyme A to a Ser of acyl-carrier-protein.</text>
</comment>
<keyword evidence="7 8" id="KW-0275">Fatty acid biosynthesis</keyword>
<dbReference type="AlphaFoldDB" id="C4FM69"/>
<protein>
    <recommendedName>
        <fullName evidence="8">Holo-[acyl-carrier-protein] synthase</fullName>
        <shortName evidence="8">Holo-ACP synthase</shortName>
        <ecNumber evidence="8">2.7.8.7</ecNumber>
    </recommendedName>
    <alternativeName>
        <fullName evidence="8">4'-phosphopantetheinyl transferase AcpS</fullName>
    </alternativeName>
</protein>
<evidence type="ECO:0000256" key="6">
    <source>
        <dbReference type="ARBA" id="ARBA00023098"/>
    </source>
</evidence>
<dbReference type="RefSeq" id="WP_007548184.1">
    <property type="nucleotide sequence ID" value="NZ_ABZS01000214.1"/>
</dbReference>
<dbReference type="OrthoDB" id="517356at2"/>
<dbReference type="InterPro" id="IPR002582">
    <property type="entry name" value="ACPS"/>
</dbReference>
<keyword evidence="4 8" id="KW-0276">Fatty acid metabolism</keyword>
<comment type="similarity">
    <text evidence="8">Belongs to the P-Pant transferase superfamily. AcpS family.</text>
</comment>
<dbReference type="HAMAP" id="MF_00101">
    <property type="entry name" value="AcpS"/>
    <property type="match status" value="1"/>
</dbReference>
<keyword evidence="11" id="KW-1185">Reference proteome</keyword>
<comment type="subcellular location">
    <subcellularLocation>
        <location evidence="8">Cytoplasm</location>
    </subcellularLocation>
</comment>
<evidence type="ECO:0000256" key="2">
    <source>
        <dbReference type="ARBA" id="ARBA00022679"/>
    </source>
</evidence>
<dbReference type="InterPro" id="IPR004568">
    <property type="entry name" value="Ppantetheine-prot_Trfase_dom"/>
</dbReference>
<keyword evidence="2 8" id="KW-0808">Transferase</keyword>